<dbReference type="RefSeq" id="WP_015404202.1">
    <property type="nucleotide sequence ID" value="NC_020304.1"/>
</dbReference>
<dbReference type="Proteomes" id="UP000011721">
    <property type="component" value="Chromosome"/>
</dbReference>
<dbReference type="SMART" id="SM00729">
    <property type="entry name" value="Elp3"/>
    <property type="match status" value="1"/>
</dbReference>
<dbReference type="Gene3D" id="3.40.50.280">
    <property type="entry name" value="Cobalamin-binding domain"/>
    <property type="match status" value="1"/>
</dbReference>
<dbReference type="KEGG" id="dsf:UWK_01961"/>
<dbReference type="AlphaFoldDB" id="M1PQ60"/>
<dbReference type="HOGENOM" id="CLU_021572_4_3_7"/>
<dbReference type="PANTHER" id="PTHR43409">
    <property type="entry name" value="ANAEROBIC MAGNESIUM-PROTOPORPHYRIN IX MONOMETHYL ESTER CYCLASE-RELATED"/>
    <property type="match status" value="1"/>
</dbReference>
<dbReference type="InterPro" id="IPR023404">
    <property type="entry name" value="rSAM_horseshoe"/>
</dbReference>
<dbReference type="SFLD" id="SFLDS00029">
    <property type="entry name" value="Radical_SAM"/>
    <property type="match status" value="1"/>
</dbReference>
<evidence type="ECO:0000256" key="3">
    <source>
        <dbReference type="ARBA" id="ARBA00022723"/>
    </source>
</evidence>
<dbReference type="InterPro" id="IPR007197">
    <property type="entry name" value="rSAM"/>
</dbReference>
<dbReference type="EMBL" id="CP003985">
    <property type="protein sequence ID" value="AGF78511.1"/>
    <property type="molecule type" value="Genomic_DNA"/>
</dbReference>
<dbReference type="PATRIC" id="fig|1167006.5.peg.2149"/>
<dbReference type="InterPro" id="IPR058240">
    <property type="entry name" value="rSAM_sf"/>
</dbReference>
<dbReference type="GO" id="GO:0051539">
    <property type="term" value="F:4 iron, 4 sulfur cluster binding"/>
    <property type="evidence" value="ECO:0007669"/>
    <property type="project" value="UniProtKB-KW"/>
</dbReference>
<evidence type="ECO:0000313" key="9">
    <source>
        <dbReference type="Proteomes" id="UP000011721"/>
    </source>
</evidence>
<comment type="cofactor">
    <cofactor evidence="1">
        <name>[4Fe-4S] cluster</name>
        <dbReference type="ChEBI" id="CHEBI:49883"/>
    </cofactor>
</comment>
<dbReference type="PROSITE" id="PS51332">
    <property type="entry name" value="B12_BINDING"/>
    <property type="match status" value="1"/>
</dbReference>
<gene>
    <name evidence="8" type="ordered locus">UWK_01961</name>
</gene>
<dbReference type="PANTHER" id="PTHR43409:SF16">
    <property type="entry name" value="SLR0320 PROTEIN"/>
    <property type="match status" value="1"/>
</dbReference>
<keyword evidence="9" id="KW-1185">Reference proteome</keyword>
<organism evidence="8 9">
    <name type="scientific">Desulfocapsa sulfexigens (strain DSM 10523 / SB164P1)</name>
    <dbReference type="NCBI Taxonomy" id="1167006"/>
    <lineage>
        <taxon>Bacteria</taxon>
        <taxon>Pseudomonadati</taxon>
        <taxon>Thermodesulfobacteriota</taxon>
        <taxon>Desulfobulbia</taxon>
        <taxon>Desulfobulbales</taxon>
        <taxon>Desulfocapsaceae</taxon>
        <taxon>Desulfocapsa</taxon>
    </lineage>
</organism>
<dbReference type="InterPro" id="IPR006638">
    <property type="entry name" value="Elp3/MiaA/NifB-like_rSAM"/>
</dbReference>
<evidence type="ECO:0000256" key="1">
    <source>
        <dbReference type="ARBA" id="ARBA00001966"/>
    </source>
</evidence>
<dbReference type="Pfam" id="PF04055">
    <property type="entry name" value="Radical_SAM"/>
    <property type="match status" value="1"/>
</dbReference>
<dbReference type="SFLD" id="SFLDG01082">
    <property type="entry name" value="B12-binding_domain_containing"/>
    <property type="match status" value="1"/>
</dbReference>
<dbReference type="eggNOG" id="COG1032">
    <property type="taxonomic scope" value="Bacteria"/>
</dbReference>
<evidence type="ECO:0000313" key="8">
    <source>
        <dbReference type="EMBL" id="AGF78511.1"/>
    </source>
</evidence>
<dbReference type="SFLD" id="SFLDG01123">
    <property type="entry name" value="methyltransferase_(Class_B)"/>
    <property type="match status" value="1"/>
</dbReference>
<dbReference type="GO" id="GO:0003824">
    <property type="term" value="F:catalytic activity"/>
    <property type="evidence" value="ECO:0007669"/>
    <property type="project" value="InterPro"/>
</dbReference>
<evidence type="ECO:0000259" key="6">
    <source>
        <dbReference type="PROSITE" id="PS51332"/>
    </source>
</evidence>
<evidence type="ECO:0000256" key="5">
    <source>
        <dbReference type="ARBA" id="ARBA00023014"/>
    </source>
</evidence>
<dbReference type="InterPro" id="IPR034466">
    <property type="entry name" value="Methyltransferase_Class_B"/>
</dbReference>
<feature type="domain" description="Radical SAM core" evidence="7">
    <location>
        <begin position="180"/>
        <end position="407"/>
    </location>
</feature>
<evidence type="ECO:0000259" key="7">
    <source>
        <dbReference type="PROSITE" id="PS51918"/>
    </source>
</evidence>
<evidence type="ECO:0000256" key="4">
    <source>
        <dbReference type="ARBA" id="ARBA00023004"/>
    </source>
</evidence>
<keyword evidence="5" id="KW-0411">Iron-sulfur</keyword>
<keyword evidence="2" id="KW-0949">S-adenosyl-L-methionine</keyword>
<dbReference type="CDD" id="cd01335">
    <property type="entry name" value="Radical_SAM"/>
    <property type="match status" value="1"/>
</dbReference>
<accession>M1PQ60</accession>
<name>M1PQ60_DESSD</name>
<dbReference type="InterPro" id="IPR051198">
    <property type="entry name" value="BchE-like"/>
</dbReference>
<dbReference type="InterPro" id="IPR006158">
    <property type="entry name" value="Cobalamin-bd"/>
</dbReference>
<keyword evidence="4" id="KW-0408">Iron</keyword>
<dbReference type="PROSITE" id="PS51918">
    <property type="entry name" value="RADICAL_SAM"/>
    <property type="match status" value="1"/>
</dbReference>
<keyword evidence="3" id="KW-0479">Metal-binding</keyword>
<protein>
    <submittedName>
        <fullName evidence="8">Fe-S oxidoreductase</fullName>
    </submittedName>
</protein>
<dbReference type="PROSITE" id="PS51257">
    <property type="entry name" value="PROKAR_LIPOPROTEIN"/>
    <property type="match status" value="1"/>
</dbReference>
<proteinExistence type="predicted"/>
<feature type="domain" description="B12-binding" evidence="6">
    <location>
        <begin position="1"/>
        <end position="135"/>
    </location>
</feature>
<dbReference type="Gene3D" id="3.80.30.20">
    <property type="entry name" value="tm_1862 like domain"/>
    <property type="match status" value="1"/>
</dbReference>
<sequence length="462" mass="52022">MKVLLVQHASNNGLTSFPIGLGCVAAVLLEAGHQVDFIDLGLEDKPVQALEARIGEFHAEALGFTHWTTNYTEYVNLIKECPSARKLPKIAGGPHACAVAEQILREGYVDVVVLCEGELIADNLFSTLENHGDLNTVKGIAYLDGDRFVQTEDAGLIDDLDKYPSPPYELMNIKSYFGRLKGRPSVELMVSRGCPFNCAFCYRGPSSGTKMRRMTTDRVMEELSIMREQYGFSSFFFVDDTFTLNREWAIDFCQKVIASGKKIAWACQTRVDRVDRELLTLMKKSGCVCVHFGVESGNQEIISHLMKKITKDQVRKAHAECQRLRLSTITYFLIGTPWETEATVRETIEFAKELKPTIALFFAATPYPGCPMRDVYIEKGMPVPESCDEYGRFWVEDAPKDSEKQVKRAGNLDSYQLCLDATKEIVRAQVRDVGSYPRLISEFIDQYGFVDFVKNAAARLRL</sequence>
<dbReference type="CDD" id="cd02068">
    <property type="entry name" value="radical_SAM_B12_BD"/>
    <property type="match status" value="1"/>
</dbReference>
<dbReference type="SUPFAM" id="SSF102114">
    <property type="entry name" value="Radical SAM enzymes"/>
    <property type="match status" value="1"/>
</dbReference>
<dbReference type="STRING" id="1167006.UWK_01961"/>
<dbReference type="GO" id="GO:0046872">
    <property type="term" value="F:metal ion binding"/>
    <property type="evidence" value="ECO:0007669"/>
    <property type="project" value="UniProtKB-KW"/>
</dbReference>
<dbReference type="GO" id="GO:0005829">
    <property type="term" value="C:cytosol"/>
    <property type="evidence" value="ECO:0007669"/>
    <property type="project" value="TreeGrafter"/>
</dbReference>
<dbReference type="Pfam" id="PF02310">
    <property type="entry name" value="B12-binding"/>
    <property type="match status" value="1"/>
</dbReference>
<reference evidence="9" key="1">
    <citation type="journal article" date="2013" name="Stand. Genomic Sci.">
        <title>Complete genome sequence of Desulfocapsa sulfexigens, a marine deltaproteobacterium specialized in disproportionating inorganic sulfur compounds.</title>
        <authorList>
            <person name="Finster K.W."/>
            <person name="Kjeldsen K.U."/>
            <person name="Kube M."/>
            <person name="Reinhardt R."/>
            <person name="Mussmann M."/>
            <person name="Amann R."/>
            <person name="Schreiber L."/>
        </authorList>
    </citation>
    <scope>NUCLEOTIDE SEQUENCE [LARGE SCALE GENOMIC DNA]</scope>
    <source>
        <strain evidence="9">DSM 10523 / SB164P1</strain>
    </source>
</reference>
<dbReference type="GO" id="GO:0031419">
    <property type="term" value="F:cobalamin binding"/>
    <property type="evidence" value="ECO:0007669"/>
    <property type="project" value="InterPro"/>
</dbReference>
<evidence type="ECO:0000256" key="2">
    <source>
        <dbReference type="ARBA" id="ARBA00022691"/>
    </source>
</evidence>